<feature type="compositionally biased region" description="Polar residues" evidence="1">
    <location>
        <begin position="48"/>
        <end position="60"/>
    </location>
</feature>
<evidence type="ECO:0000313" key="3">
    <source>
        <dbReference type="Proteomes" id="UP000076842"/>
    </source>
</evidence>
<protein>
    <submittedName>
        <fullName evidence="2">Uncharacterized protein</fullName>
    </submittedName>
</protein>
<dbReference type="InParanoid" id="A0A165HSA1"/>
<feature type="compositionally biased region" description="Low complexity" evidence="1">
    <location>
        <begin position="61"/>
        <end position="70"/>
    </location>
</feature>
<keyword evidence="3" id="KW-1185">Reference proteome</keyword>
<dbReference type="AlphaFoldDB" id="A0A165HSA1"/>
<proteinExistence type="predicted"/>
<evidence type="ECO:0000313" key="2">
    <source>
        <dbReference type="EMBL" id="KZT59673.1"/>
    </source>
</evidence>
<evidence type="ECO:0000256" key="1">
    <source>
        <dbReference type="SAM" id="MobiDB-lite"/>
    </source>
</evidence>
<sequence>MRLENVPIISDIGGCKRWWRAQIALILYIGAQPEPQAIRARDRANRHPPNSYNKTGTVRQPPSLLRRPSRPTLPTPPDGRSSQSINPYPSSHYRPRPD</sequence>
<dbReference type="EMBL" id="KV423938">
    <property type="protein sequence ID" value="KZT59673.1"/>
    <property type="molecule type" value="Genomic_DNA"/>
</dbReference>
<gene>
    <name evidence="2" type="ORF">CALCODRAFT_182490</name>
</gene>
<reference evidence="2 3" key="1">
    <citation type="journal article" date="2016" name="Mol. Biol. Evol.">
        <title>Comparative Genomics of Early-Diverging Mushroom-Forming Fungi Provides Insights into the Origins of Lignocellulose Decay Capabilities.</title>
        <authorList>
            <person name="Nagy L.G."/>
            <person name="Riley R."/>
            <person name="Tritt A."/>
            <person name="Adam C."/>
            <person name="Daum C."/>
            <person name="Floudas D."/>
            <person name="Sun H."/>
            <person name="Yadav J.S."/>
            <person name="Pangilinan J."/>
            <person name="Larsson K.H."/>
            <person name="Matsuura K."/>
            <person name="Barry K."/>
            <person name="Labutti K."/>
            <person name="Kuo R."/>
            <person name="Ohm R.A."/>
            <person name="Bhattacharya S.S."/>
            <person name="Shirouzu T."/>
            <person name="Yoshinaga Y."/>
            <person name="Martin F.M."/>
            <person name="Grigoriev I.V."/>
            <person name="Hibbett D.S."/>
        </authorList>
    </citation>
    <scope>NUCLEOTIDE SEQUENCE [LARGE SCALE GENOMIC DNA]</scope>
    <source>
        <strain evidence="2 3">HHB12733</strain>
    </source>
</reference>
<feature type="compositionally biased region" description="Polar residues" evidence="1">
    <location>
        <begin position="80"/>
        <end position="89"/>
    </location>
</feature>
<name>A0A165HSA1_9BASI</name>
<dbReference type="Proteomes" id="UP000076842">
    <property type="component" value="Unassembled WGS sequence"/>
</dbReference>
<organism evidence="2 3">
    <name type="scientific">Calocera cornea HHB12733</name>
    <dbReference type="NCBI Taxonomy" id="1353952"/>
    <lineage>
        <taxon>Eukaryota</taxon>
        <taxon>Fungi</taxon>
        <taxon>Dikarya</taxon>
        <taxon>Basidiomycota</taxon>
        <taxon>Agaricomycotina</taxon>
        <taxon>Dacrymycetes</taxon>
        <taxon>Dacrymycetales</taxon>
        <taxon>Dacrymycetaceae</taxon>
        <taxon>Calocera</taxon>
    </lineage>
</organism>
<accession>A0A165HSA1</accession>
<feature type="region of interest" description="Disordered" evidence="1">
    <location>
        <begin position="38"/>
        <end position="98"/>
    </location>
</feature>